<dbReference type="Pfam" id="PF13424">
    <property type="entry name" value="TPR_12"/>
    <property type="match status" value="2"/>
</dbReference>
<evidence type="ECO:0000313" key="5">
    <source>
        <dbReference type="EMBL" id="CAF3598291.1"/>
    </source>
</evidence>
<dbReference type="Proteomes" id="UP000663868">
    <property type="component" value="Unassembled WGS sequence"/>
</dbReference>
<dbReference type="SUPFAM" id="SSF48452">
    <property type="entry name" value="TPR-like"/>
    <property type="match status" value="1"/>
</dbReference>
<evidence type="ECO:0000313" key="4">
    <source>
        <dbReference type="EMBL" id="CAF0989024.1"/>
    </source>
</evidence>
<feature type="repeat" description="TPR" evidence="3">
    <location>
        <begin position="606"/>
        <end position="639"/>
    </location>
</feature>
<evidence type="ECO:0000313" key="6">
    <source>
        <dbReference type="Proteomes" id="UP000663860"/>
    </source>
</evidence>
<reference evidence="4" key="1">
    <citation type="submission" date="2021-02" db="EMBL/GenBank/DDBJ databases">
        <authorList>
            <person name="Nowell W R."/>
        </authorList>
    </citation>
    <scope>NUCLEOTIDE SEQUENCE</scope>
</reference>
<dbReference type="SMART" id="SM00028">
    <property type="entry name" value="TPR"/>
    <property type="match status" value="5"/>
</dbReference>
<keyword evidence="2 3" id="KW-0802">TPR repeat</keyword>
<dbReference type="Proteomes" id="UP000663860">
    <property type="component" value="Unassembled WGS sequence"/>
</dbReference>
<dbReference type="Gene3D" id="3.90.176.10">
    <property type="entry name" value="Toxin ADP-ribosyltransferase, Chain A, domain 1"/>
    <property type="match status" value="1"/>
</dbReference>
<dbReference type="InterPro" id="IPR011990">
    <property type="entry name" value="TPR-like_helical_dom_sf"/>
</dbReference>
<name>A0A814G279_9BILA</name>
<comment type="caution">
    <text evidence="4">The sequence shown here is derived from an EMBL/GenBank/DDBJ whole genome shotgun (WGS) entry which is preliminary data.</text>
</comment>
<proteinExistence type="predicted"/>
<evidence type="ECO:0000256" key="2">
    <source>
        <dbReference type="ARBA" id="ARBA00022803"/>
    </source>
</evidence>
<dbReference type="PANTHER" id="PTHR45641:SF1">
    <property type="entry name" value="AAA+ ATPASE DOMAIN-CONTAINING PROTEIN"/>
    <property type="match status" value="1"/>
</dbReference>
<keyword evidence="1" id="KW-0677">Repeat</keyword>
<dbReference type="Gene3D" id="1.25.40.10">
    <property type="entry name" value="Tetratricopeptide repeat domain"/>
    <property type="match status" value="2"/>
</dbReference>
<dbReference type="PROSITE" id="PS50005">
    <property type="entry name" value="TPR"/>
    <property type="match status" value="2"/>
</dbReference>
<dbReference type="AlphaFoldDB" id="A0A814G279"/>
<protein>
    <submittedName>
        <fullName evidence="4">Uncharacterized protein</fullName>
    </submittedName>
</protein>
<dbReference type="InterPro" id="IPR019734">
    <property type="entry name" value="TPR_rpt"/>
</dbReference>
<gene>
    <name evidence="4" type="ORF">IZO911_LOCUS17001</name>
    <name evidence="5" type="ORF">KXQ929_LOCUS4990</name>
</gene>
<organism evidence="4 6">
    <name type="scientific">Adineta steineri</name>
    <dbReference type="NCBI Taxonomy" id="433720"/>
    <lineage>
        <taxon>Eukaryota</taxon>
        <taxon>Metazoa</taxon>
        <taxon>Spiralia</taxon>
        <taxon>Gnathifera</taxon>
        <taxon>Rotifera</taxon>
        <taxon>Eurotatoria</taxon>
        <taxon>Bdelloidea</taxon>
        <taxon>Adinetida</taxon>
        <taxon>Adinetidae</taxon>
        <taxon>Adineta</taxon>
    </lineage>
</organism>
<evidence type="ECO:0000256" key="3">
    <source>
        <dbReference type="PROSITE-ProRule" id="PRU00339"/>
    </source>
</evidence>
<evidence type="ECO:0000256" key="1">
    <source>
        <dbReference type="ARBA" id="ARBA00022737"/>
    </source>
</evidence>
<dbReference type="EMBL" id="CAJNOE010000155">
    <property type="protein sequence ID" value="CAF0989024.1"/>
    <property type="molecule type" value="Genomic_DNA"/>
</dbReference>
<dbReference type="EMBL" id="CAJOBB010000178">
    <property type="protein sequence ID" value="CAF3598291.1"/>
    <property type="molecule type" value="Genomic_DNA"/>
</dbReference>
<feature type="repeat" description="TPR" evidence="3">
    <location>
        <begin position="480"/>
        <end position="513"/>
    </location>
</feature>
<accession>A0A814G279</accession>
<sequence length="664" mass="77914">MATNLSTDNTNLGVFTIVWVDAYVNKSDNKNIQDDLRQLTNQLKTFENNEQCELYIESALNDECIILIASGKLGRQLVPRIHDNEKISSIYIYCFDKEANKEWAQDYTKIQGVITRRKELIKQICINNKKELVEQTSIDNKKEIYEINDELFYIDIYTNDPNDEFINSQLLINYLVKLKIDLTIDREQFFSFYKTKSAENNLQLTNFEEFQQNYSIENCLFWLTKDKSLQKLLLDTLYTKNIDLLYLFRFFIQDINQQLELHKCSTPLNVYHHHLITNEQIEQLQNSVKKLISINTFFLTTFEREKALTALQQTSNLQKILFEIHADPSIEGVTPFADITSLSSSKKQSQILFMLGSIFRIEDIYQQGEFWICEMKLASKNDLDLQIAFEKNQEEDGDCDNDILSFGNFLARIGRYDDAEKYYKRILNELTCNDKDTHICYHNLGNLAFLKNDYNESIEYHLKSLEISEHLLPNDHPNIADSYNCLGIVYFNIQNYEQALIFYKKALNILKLTLDENYTKVITCLNNISLVYRTEKDYVQALTYHQEILDIEKKYLSEDHMNLGSTYHNIGALLWCIGKCDDAMKNYNLSYENKTKFLPCNHSSIAMTLENIGLINEYQTNYQQALDYYEKAQNIYQGNSLLLHSDVIQIQDSILRIKTYLNLK</sequence>
<dbReference type="PANTHER" id="PTHR45641">
    <property type="entry name" value="TETRATRICOPEPTIDE REPEAT PROTEIN (AFU_ORTHOLOGUE AFUA_6G03870)"/>
    <property type="match status" value="1"/>
</dbReference>
<dbReference type="PROSITE" id="PS50293">
    <property type="entry name" value="TPR_REGION"/>
    <property type="match status" value="1"/>
</dbReference>